<comment type="caution">
    <text evidence="2">The sequence shown here is derived from an EMBL/GenBank/DDBJ whole genome shotgun (WGS) entry which is preliminary data.</text>
</comment>
<dbReference type="EMBL" id="BMAU01021335">
    <property type="protein sequence ID" value="GFY15824.1"/>
    <property type="molecule type" value="Genomic_DNA"/>
</dbReference>
<evidence type="ECO:0000313" key="3">
    <source>
        <dbReference type="Proteomes" id="UP000887159"/>
    </source>
</evidence>
<dbReference type="Proteomes" id="UP000887159">
    <property type="component" value="Unassembled WGS sequence"/>
</dbReference>
<dbReference type="AlphaFoldDB" id="A0A8X6SLC3"/>
<name>A0A8X6SLC3_TRICX</name>
<proteinExistence type="predicted"/>
<dbReference type="GO" id="GO:0005634">
    <property type="term" value="C:nucleus"/>
    <property type="evidence" value="ECO:0007669"/>
    <property type="project" value="UniProtKB-SubCell"/>
</dbReference>
<dbReference type="GO" id="GO:0003676">
    <property type="term" value="F:nucleic acid binding"/>
    <property type="evidence" value="ECO:0007669"/>
    <property type="project" value="InterPro"/>
</dbReference>
<reference evidence="2" key="1">
    <citation type="submission" date="2020-08" db="EMBL/GenBank/DDBJ databases">
        <title>Multicomponent nature underlies the extraordinary mechanical properties of spider dragline silk.</title>
        <authorList>
            <person name="Kono N."/>
            <person name="Nakamura H."/>
            <person name="Mori M."/>
            <person name="Yoshida Y."/>
            <person name="Ohtoshi R."/>
            <person name="Malay A.D."/>
            <person name="Moran D.A.P."/>
            <person name="Tomita M."/>
            <person name="Numata K."/>
            <person name="Arakawa K."/>
        </authorList>
    </citation>
    <scope>NUCLEOTIDE SEQUENCE</scope>
</reference>
<protein>
    <submittedName>
        <fullName evidence="2">Transposable element Tcb2 transposase</fullName>
    </submittedName>
</protein>
<organism evidence="2 3">
    <name type="scientific">Trichonephila clavipes</name>
    <name type="common">Golden silk orbweaver</name>
    <name type="synonym">Nephila clavipes</name>
    <dbReference type="NCBI Taxonomy" id="2585209"/>
    <lineage>
        <taxon>Eukaryota</taxon>
        <taxon>Metazoa</taxon>
        <taxon>Ecdysozoa</taxon>
        <taxon>Arthropoda</taxon>
        <taxon>Chelicerata</taxon>
        <taxon>Arachnida</taxon>
        <taxon>Araneae</taxon>
        <taxon>Araneomorphae</taxon>
        <taxon>Entelegynae</taxon>
        <taxon>Araneoidea</taxon>
        <taxon>Nephilidae</taxon>
        <taxon>Trichonephila</taxon>
    </lineage>
</organism>
<dbReference type="InterPro" id="IPR036397">
    <property type="entry name" value="RNaseH_sf"/>
</dbReference>
<dbReference type="SUPFAM" id="SSF46689">
    <property type="entry name" value="Homeodomain-like"/>
    <property type="match status" value="1"/>
</dbReference>
<keyword evidence="3" id="KW-1185">Reference proteome</keyword>
<evidence type="ECO:0000256" key="1">
    <source>
        <dbReference type="ARBA" id="ARBA00004123"/>
    </source>
</evidence>
<accession>A0A8X6SLC3</accession>
<dbReference type="InterPro" id="IPR009057">
    <property type="entry name" value="Homeodomain-like_sf"/>
</dbReference>
<sequence>MDRRNRLDDFTRGRMIRKLEKGRSDTSVAVDFGINKSVVSRAWKAFQTTGTSVRKVGGGRLRTTTARDDRYIILQAKTDRHELASAIAQQLCIATERQVSQFTVARLFHTGALIAPRPERCLPLKIGTRFYPINIKERHRYGGSGVLVRGGIMLNGRTKLHIFDRGSVTGDRYCEEVFLPHVRLLRGAIGSDFLFMDDNARPHWTLAVEELLESENIT</sequence>
<evidence type="ECO:0000313" key="2">
    <source>
        <dbReference type="EMBL" id="GFY15824.1"/>
    </source>
</evidence>
<dbReference type="Gene3D" id="3.30.420.10">
    <property type="entry name" value="Ribonuclease H-like superfamily/Ribonuclease H"/>
    <property type="match status" value="1"/>
</dbReference>
<comment type="subcellular location">
    <subcellularLocation>
        <location evidence="1">Nucleus</location>
    </subcellularLocation>
</comment>
<gene>
    <name evidence="2" type="primary">X975_23821</name>
    <name evidence="2" type="ORF">TNCV_1284691</name>
</gene>